<dbReference type="RefSeq" id="WP_183356482.1">
    <property type="nucleotide sequence ID" value="NZ_BLXX01000018.1"/>
</dbReference>
<dbReference type="EMBL" id="BLXX01000018">
    <property type="protein sequence ID" value="GFO61694.1"/>
    <property type="molecule type" value="Genomic_DNA"/>
</dbReference>
<gene>
    <name evidence="2" type="ORF">GMST_40190</name>
</gene>
<protein>
    <recommendedName>
        <fullName evidence="1">N-acetyltransferase domain-containing protein</fullName>
    </recommendedName>
</protein>
<dbReference type="InterPro" id="IPR000182">
    <property type="entry name" value="GNAT_dom"/>
</dbReference>
<comment type="caution">
    <text evidence="2">The sequence shown here is derived from an EMBL/GenBank/DDBJ whole genome shotgun (WGS) entry which is preliminary data.</text>
</comment>
<dbReference type="GO" id="GO:0016747">
    <property type="term" value="F:acyltransferase activity, transferring groups other than amino-acyl groups"/>
    <property type="evidence" value="ECO:0007669"/>
    <property type="project" value="InterPro"/>
</dbReference>
<proteinExistence type="predicted"/>
<dbReference type="InterPro" id="IPR016181">
    <property type="entry name" value="Acyl_CoA_acyltransferase"/>
</dbReference>
<dbReference type="AlphaFoldDB" id="A0A6V8MP27"/>
<feature type="domain" description="N-acetyltransferase" evidence="1">
    <location>
        <begin position="55"/>
        <end position="211"/>
    </location>
</feature>
<organism evidence="2 3">
    <name type="scientific">Geomonas silvestris</name>
    <dbReference type="NCBI Taxonomy" id="2740184"/>
    <lineage>
        <taxon>Bacteria</taxon>
        <taxon>Pseudomonadati</taxon>
        <taxon>Thermodesulfobacteriota</taxon>
        <taxon>Desulfuromonadia</taxon>
        <taxon>Geobacterales</taxon>
        <taxon>Geobacteraceae</taxon>
        <taxon>Geomonas</taxon>
    </lineage>
</organism>
<accession>A0A6V8MP27</accession>
<dbReference type="SUPFAM" id="SSF55729">
    <property type="entry name" value="Acyl-CoA N-acyltransferases (Nat)"/>
    <property type="match status" value="1"/>
</dbReference>
<evidence type="ECO:0000259" key="1">
    <source>
        <dbReference type="PROSITE" id="PS51186"/>
    </source>
</evidence>
<dbReference type="Gene3D" id="3.40.630.30">
    <property type="match status" value="1"/>
</dbReference>
<evidence type="ECO:0000313" key="2">
    <source>
        <dbReference type="EMBL" id="GFO61694.1"/>
    </source>
</evidence>
<sequence>MSSAGINNWHILRELGPSNSLKLLGSRVFSLDHYFVLRKNLMEPEPETPAVGAKLALEPIAPSDIEKILESLASLTPAEKRDVLGYLHFYESGFKNCYVMRRDGQVAYMQTLIYPEQNDLIERKYRSKFYPLKESQVMVENVFTFVPFRGLGCLQQGTRKLLGLARSQGYRSAVCYIRKDRIVSLNEFIKMGFKITRMMPEYKVLGRVWRDL</sequence>
<name>A0A6V8MP27_9BACT</name>
<evidence type="ECO:0000313" key="3">
    <source>
        <dbReference type="Proteomes" id="UP000556026"/>
    </source>
</evidence>
<keyword evidence="3" id="KW-1185">Reference proteome</keyword>
<dbReference type="Proteomes" id="UP000556026">
    <property type="component" value="Unassembled WGS sequence"/>
</dbReference>
<dbReference type="PROSITE" id="PS51186">
    <property type="entry name" value="GNAT"/>
    <property type="match status" value="1"/>
</dbReference>
<reference evidence="3" key="1">
    <citation type="submission" date="2020-06" db="EMBL/GenBank/DDBJ databases">
        <title>Draft genomic sequence of Geomonas sp. Red330.</title>
        <authorList>
            <person name="Itoh H."/>
            <person name="Zhenxing X."/>
            <person name="Ushijima N."/>
            <person name="Masuda Y."/>
            <person name="Shiratori Y."/>
            <person name="Senoo K."/>
        </authorList>
    </citation>
    <scope>NUCLEOTIDE SEQUENCE [LARGE SCALE GENOMIC DNA]</scope>
    <source>
        <strain evidence="3">Red330</strain>
    </source>
</reference>